<proteinExistence type="predicted"/>
<gene>
    <name evidence="1" type="ORF">BO95DRAFT_81745</name>
</gene>
<evidence type="ECO:0000313" key="2">
    <source>
        <dbReference type="Proteomes" id="UP000249057"/>
    </source>
</evidence>
<evidence type="ECO:0000313" key="1">
    <source>
        <dbReference type="EMBL" id="RAH47623.1"/>
    </source>
</evidence>
<accession>A0ACD1GEE2</accession>
<dbReference type="EMBL" id="KZ825329">
    <property type="protein sequence ID" value="RAH47623.1"/>
    <property type="molecule type" value="Genomic_DNA"/>
</dbReference>
<organism evidence="1 2">
    <name type="scientific">Aspergillus brunneoviolaceus CBS 621.78</name>
    <dbReference type="NCBI Taxonomy" id="1450534"/>
    <lineage>
        <taxon>Eukaryota</taxon>
        <taxon>Fungi</taxon>
        <taxon>Dikarya</taxon>
        <taxon>Ascomycota</taxon>
        <taxon>Pezizomycotina</taxon>
        <taxon>Eurotiomycetes</taxon>
        <taxon>Eurotiomycetidae</taxon>
        <taxon>Eurotiales</taxon>
        <taxon>Aspergillaceae</taxon>
        <taxon>Aspergillus</taxon>
        <taxon>Aspergillus subgen. Circumdati</taxon>
    </lineage>
</organism>
<keyword evidence="2" id="KW-1185">Reference proteome</keyword>
<dbReference type="Proteomes" id="UP000249057">
    <property type="component" value="Unassembled WGS sequence"/>
</dbReference>
<sequence length="214" mass="23708">MTLLLVARRPSSNPHTEALTDPHHSIHTANYAIPGIPLPFPKYIRTIAPALPIPTTRHYSQNQHHWPLPSLQSPRYQLDHPRAPWGSLSPFPNFLPHTHTPYPYTKTKKKTQTQLRYVLPTSAFTPLPRICRHHARGMQISDTPPAPVSPAPAPARKHKSTRPCHVYQIGSASLVPCVAGVCVFMLVSLYIQLPCFVICMLGYSGGGGWGGSRP</sequence>
<reference evidence="1" key="1">
    <citation type="submission" date="2018-02" db="EMBL/GenBank/DDBJ databases">
        <title>The genomes of Aspergillus section Nigri reveals drivers in fungal speciation.</title>
        <authorList>
            <consortium name="DOE Joint Genome Institute"/>
            <person name="Vesth T.C."/>
            <person name="Nybo J."/>
            <person name="Theobald S."/>
            <person name="Brandl J."/>
            <person name="Frisvad J.C."/>
            <person name="Nielsen K.F."/>
            <person name="Lyhne E.K."/>
            <person name="Kogle M.E."/>
            <person name="Kuo A."/>
            <person name="Riley R."/>
            <person name="Clum A."/>
            <person name="Nolan M."/>
            <person name="Lipzen A."/>
            <person name="Salamov A."/>
            <person name="Henrissat B."/>
            <person name="Wiebenga A."/>
            <person name="De vries R.P."/>
            <person name="Grigoriev I.V."/>
            <person name="Mortensen U.H."/>
            <person name="Andersen M.R."/>
            <person name="Baker S.E."/>
        </authorList>
    </citation>
    <scope>NUCLEOTIDE SEQUENCE</scope>
    <source>
        <strain evidence="1">CBS 621.78</strain>
    </source>
</reference>
<name>A0ACD1GEE2_9EURO</name>
<protein>
    <submittedName>
        <fullName evidence="1">Uncharacterized protein</fullName>
    </submittedName>
</protein>